<dbReference type="InterPro" id="IPR020846">
    <property type="entry name" value="MFS_dom"/>
</dbReference>
<keyword evidence="5 6" id="KW-0472">Membrane</keyword>
<keyword evidence="4 6" id="KW-1133">Transmembrane helix</keyword>
<dbReference type="PANTHER" id="PTHR43791:SF36">
    <property type="entry name" value="TRANSPORTER, PUTATIVE (AFU_ORTHOLOGUE AFUA_6G08340)-RELATED"/>
    <property type="match status" value="1"/>
</dbReference>
<keyword evidence="3 6" id="KW-0812">Transmembrane</keyword>
<dbReference type="HOGENOM" id="CLU_001265_0_0_4"/>
<dbReference type="Proteomes" id="UP000008385">
    <property type="component" value="Chromosome"/>
</dbReference>
<organism evidence="8 9">
    <name type="scientific">Ramlibacter tataouinensis (strain ATCC BAA-407 / DSM 14655 / LMG 21543 / TTB310)</name>
    <dbReference type="NCBI Taxonomy" id="365046"/>
    <lineage>
        <taxon>Bacteria</taxon>
        <taxon>Pseudomonadati</taxon>
        <taxon>Pseudomonadota</taxon>
        <taxon>Betaproteobacteria</taxon>
        <taxon>Burkholderiales</taxon>
        <taxon>Comamonadaceae</taxon>
        <taxon>Ramlibacter</taxon>
    </lineage>
</organism>
<dbReference type="EMBL" id="CP000245">
    <property type="protein sequence ID" value="AEG94674.1"/>
    <property type="molecule type" value="Genomic_DNA"/>
</dbReference>
<evidence type="ECO:0000313" key="9">
    <source>
        <dbReference type="Proteomes" id="UP000008385"/>
    </source>
</evidence>
<dbReference type="KEGG" id="rta:Rta_35610"/>
<dbReference type="AlphaFoldDB" id="F5Y0T0"/>
<feature type="transmembrane region" description="Helical" evidence="6">
    <location>
        <begin position="88"/>
        <end position="106"/>
    </location>
</feature>
<dbReference type="eggNOG" id="COG2271">
    <property type="taxonomic scope" value="Bacteria"/>
</dbReference>
<dbReference type="STRING" id="365046.Rta_35610"/>
<evidence type="ECO:0000256" key="1">
    <source>
        <dbReference type="ARBA" id="ARBA00004141"/>
    </source>
</evidence>
<dbReference type="Gene3D" id="1.20.1250.20">
    <property type="entry name" value="MFS general substrate transporter like domains"/>
    <property type="match status" value="2"/>
</dbReference>
<feature type="transmembrane region" description="Helical" evidence="6">
    <location>
        <begin position="399"/>
        <end position="420"/>
    </location>
</feature>
<dbReference type="InterPro" id="IPR036259">
    <property type="entry name" value="MFS_trans_sf"/>
</dbReference>
<evidence type="ECO:0000256" key="6">
    <source>
        <dbReference type="SAM" id="Phobius"/>
    </source>
</evidence>
<accession>F5Y0T0</accession>
<evidence type="ECO:0000256" key="2">
    <source>
        <dbReference type="ARBA" id="ARBA00022448"/>
    </source>
</evidence>
<dbReference type="RefSeq" id="WP_013902905.1">
    <property type="nucleotide sequence ID" value="NC_015677.1"/>
</dbReference>
<feature type="transmembrane region" description="Helical" evidence="6">
    <location>
        <begin position="314"/>
        <end position="331"/>
    </location>
</feature>
<evidence type="ECO:0000256" key="5">
    <source>
        <dbReference type="ARBA" id="ARBA00023136"/>
    </source>
</evidence>
<feature type="transmembrane region" description="Helical" evidence="6">
    <location>
        <begin position="365"/>
        <end position="387"/>
    </location>
</feature>
<dbReference type="PANTHER" id="PTHR43791">
    <property type="entry name" value="PERMEASE-RELATED"/>
    <property type="match status" value="1"/>
</dbReference>
<dbReference type="OrthoDB" id="5441967at2"/>
<name>F5Y0T0_RAMTT</name>
<dbReference type="Pfam" id="PF07690">
    <property type="entry name" value="MFS_1"/>
    <property type="match status" value="1"/>
</dbReference>
<proteinExistence type="predicted"/>
<feature type="transmembrane region" description="Helical" evidence="6">
    <location>
        <begin position="337"/>
        <end position="358"/>
    </location>
</feature>
<protein>
    <submittedName>
        <fullName evidence="8">Tartrate transporter (Phthalate transporter family)-like protein</fullName>
    </submittedName>
</protein>
<dbReference type="InterPro" id="IPR011701">
    <property type="entry name" value="MFS"/>
</dbReference>
<feature type="transmembrane region" description="Helical" evidence="6">
    <location>
        <begin position="18"/>
        <end position="36"/>
    </location>
</feature>
<feature type="transmembrane region" description="Helical" evidence="6">
    <location>
        <begin position="149"/>
        <end position="175"/>
    </location>
</feature>
<dbReference type="FunFam" id="1.20.1250.20:FF:000018">
    <property type="entry name" value="MFS transporter permease"/>
    <property type="match status" value="1"/>
</dbReference>
<dbReference type="GO" id="GO:0022857">
    <property type="term" value="F:transmembrane transporter activity"/>
    <property type="evidence" value="ECO:0007669"/>
    <property type="project" value="InterPro"/>
</dbReference>
<evidence type="ECO:0000259" key="7">
    <source>
        <dbReference type="PROSITE" id="PS50850"/>
    </source>
</evidence>
<gene>
    <name evidence="8" type="ordered locus">Rta_35610</name>
</gene>
<feature type="transmembrane region" description="Helical" evidence="6">
    <location>
        <begin position="56"/>
        <end position="76"/>
    </location>
</feature>
<dbReference type="GO" id="GO:0016020">
    <property type="term" value="C:membrane"/>
    <property type="evidence" value="ECO:0007669"/>
    <property type="project" value="UniProtKB-SubCell"/>
</dbReference>
<dbReference type="PROSITE" id="PS50850">
    <property type="entry name" value="MFS"/>
    <property type="match status" value="1"/>
</dbReference>
<comment type="subcellular location">
    <subcellularLocation>
        <location evidence="1">Membrane</location>
        <topology evidence="1">Multi-pass membrane protein</topology>
    </subcellularLocation>
</comment>
<feature type="domain" description="Major facilitator superfamily (MFS) profile" evidence="7">
    <location>
        <begin position="22"/>
        <end position="427"/>
    </location>
</feature>
<evidence type="ECO:0000256" key="3">
    <source>
        <dbReference type="ARBA" id="ARBA00022692"/>
    </source>
</evidence>
<feature type="transmembrane region" description="Helical" evidence="6">
    <location>
        <begin position="112"/>
        <end position="137"/>
    </location>
</feature>
<evidence type="ECO:0000313" key="8">
    <source>
        <dbReference type="EMBL" id="AEG94674.1"/>
    </source>
</evidence>
<keyword evidence="9" id="KW-1185">Reference proteome</keyword>
<feature type="transmembrane region" description="Helical" evidence="6">
    <location>
        <begin position="287"/>
        <end position="307"/>
    </location>
</feature>
<sequence>MNNETAGQLPLNRLLNRVALRYLPFLLVCFIVSIIDRVNVGFAKMQMQQALEFSDVVFGLGAGIFFIGYFLFEVPSNMILARVGARRWIARILMIWGPIAAATAFVETPTQFYVLRFLLGVGEAGLFPGVVLLLTYWFPVARRTRYMALFMLAIPISGIIIGPLSAVIVVGLGGAAGLAGWQWLFIVQGLPALGFGFIALLILDDKPAVAKWLTDSERALLQGAVGEVRRPPPWREELRIALKEPGIWAPTLCSFFLIATAVSVGIWGPQFMQDLLRTDLRGIGATYAGISLAATIGMVAIAAMVDATGQRERALLILLATGAAAFLLAAFTTTRPLIAVLAIGVGAVCYQASFPVFWGCVTPRLGAAGAAAAIALINSVGNLGGALGPSIMGPVKQNFGLGPSIAVFGGFLLLSMLFVLPMLRGASASETVG</sequence>
<reference evidence="9" key="1">
    <citation type="submission" date="2006-01" db="EMBL/GenBank/DDBJ databases">
        <title>Genome of the cyst-dividing bacterium Ramlibacter tataouinensis.</title>
        <authorList>
            <person name="Barakat M."/>
            <person name="Ortet P."/>
            <person name="De Luca G."/>
            <person name="Jourlin-Castelli C."/>
            <person name="Ansaldi M."/>
            <person name="Py B."/>
            <person name="Fichant G."/>
            <person name="Coutinho P."/>
            <person name="Voulhoux R."/>
            <person name="Bastien O."/>
            <person name="Roy S."/>
            <person name="Marechal E."/>
            <person name="Henrissat B."/>
            <person name="Quentin Y."/>
            <person name="Noirot P."/>
            <person name="Filloux A."/>
            <person name="Mejean V."/>
            <person name="DuBow M."/>
            <person name="Barras F."/>
            <person name="Heulin T."/>
        </authorList>
    </citation>
    <scope>NUCLEOTIDE SEQUENCE [LARGE SCALE GENOMIC DNA]</scope>
    <source>
        <strain evidence="9">ATCC BAA-407 / DSM 14655 / LMG 21543 / TTB310</strain>
    </source>
</reference>
<feature type="transmembrane region" description="Helical" evidence="6">
    <location>
        <begin position="181"/>
        <end position="203"/>
    </location>
</feature>
<feature type="transmembrane region" description="Helical" evidence="6">
    <location>
        <begin position="247"/>
        <end position="267"/>
    </location>
</feature>
<reference evidence="8 9" key="2">
    <citation type="journal article" date="2011" name="PLoS ONE">
        <title>The Cyst-Dividing Bacterium Ramlibacter tataouinensis TTB310 Genome Reveals a Well-Stocked Toolbox for Adaptation to a Desert Environment.</title>
        <authorList>
            <person name="De Luca G."/>
            <person name="Barakat M."/>
            <person name="Ortet P."/>
            <person name="Fochesato S."/>
            <person name="Jourlin-Castelli C."/>
            <person name="Ansaldi M."/>
            <person name="Py B."/>
            <person name="Fichant G."/>
            <person name="Coutinho P.M."/>
            <person name="Voulhoux R."/>
            <person name="Bastien O."/>
            <person name="Marechal E."/>
            <person name="Henrissat B."/>
            <person name="Quentin Y."/>
            <person name="Noirot P."/>
            <person name="Filloux A."/>
            <person name="Mejean V."/>
            <person name="Dubow M.S."/>
            <person name="Barras F."/>
            <person name="Barbe V."/>
            <person name="Weissenbach J."/>
            <person name="Mihalcescu I."/>
            <person name="Vermeglio A."/>
            <person name="Achouak W."/>
            <person name="Heulin T."/>
        </authorList>
    </citation>
    <scope>NUCLEOTIDE SEQUENCE [LARGE SCALE GENOMIC DNA]</scope>
    <source>
        <strain evidence="9">ATCC BAA-407 / DSM 14655 / LMG 21543 / TTB310</strain>
    </source>
</reference>
<keyword evidence="2" id="KW-0813">Transport</keyword>
<evidence type="ECO:0000256" key="4">
    <source>
        <dbReference type="ARBA" id="ARBA00022989"/>
    </source>
</evidence>
<dbReference type="SUPFAM" id="SSF103473">
    <property type="entry name" value="MFS general substrate transporter"/>
    <property type="match status" value="1"/>
</dbReference>